<dbReference type="Pfam" id="PF13302">
    <property type="entry name" value="Acetyltransf_3"/>
    <property type="match status" value="1"/>
</dbReference>
<protein>
    <submittedName>
        <fullName evidence="2">GNAT family N-acetyltransferase</fullName>
    </submittedName>
</protein>
<gene>
    <name evidence="2" type="ORF">LA20249_06715</name>
</gene>
<keyword evidence="3" id="KW-1185">Reference proteome</keyword>
<dbReference type="PANTHER" id="PTHR43792">
    <property type="entry name" value="GNAT FAMILY, PUTATIVE (AFU_ORTHOLOGUE AFUA_3G00765)-RELATED-RELATED"/>
    <property type="match status" value="1"/>
</dbReference>
<evidence type="ECO:0000313" key="3">
    <source>
        <dbReference type="Proteomes" id="UP000234653"/>
    </source>
</evidence>
<dbReference type="InterPro" id="IPR000182">
    <property type="entry name" value="GNAT_dom"/>
</dbReference>
<dbReference type="KEGG" id="lali:LA20249_06715"/>
<dbReference type="SUPFAM" id="SSF55729">
    <property type="entry name" value="Acyl-CoA N-acyltransferases (Nat)"/>
    <property type="match status" value="1"/>
</dbReference>
<dbReference type="GO" id="GO:0016747">
    <property type="term" value="F:acyltransferase activity, transferring groups other than amino-acyl groups"/>
    <property type="evidence" value="ECO:0007669"/>
    <property type="project" value="InterPro"/>
</dbReference>
<organism evidence="2 3">
    <name type="scientific">Companilactobacillus alimentarius DSM 20249</name>
    <dbReference type="NCBI Taxonomy" id="1423720"/>
    <lineage>
        <taxon>Bacteria</taxon>
        <taxon>Bacillati</taxon>
        <taxon>Bacillota</taxon>
        <taxon>Bacilli</taxon>
        <taxon>Lactobacillales</taxon>
        <taxon>Lactobacillaceae</taxon>
        <taxon>Companilactobacillus</taxon>
    </lineage>
</organism>
<dbReference type="STRING" id="1423720.FC67_GL000397"/>
<sequence>MRQITTARLIIRPIIQKDYDELKSIILDPQVVKYMRYRDVKTDSNFQKLFQDHFLNELGYTFGIEEKSQHKLIGFYEFHPEDGVGILTYALNQAAWGHGYVAEAGRAMMDYGFSELNLDRIEAHYAHLNPRSGRVMEKMGMHSLGIIETITLPEDNDEINVMAYSLSKDDWNSNDQEQAV</sequence>
<accession>A0A2K9HNQ4</accession>
<proteinExistence type="predicted"/>
<dbReference type="PROSITE" id="PS51186">
    <property type="entry name" value="GNAT"/>
    <property type="match status" value="1"/>
</dbReference>
<dbReference type="InterPro" id="IPR016181">
    <property type="entry name" value="Acyl_CoA_acyltransferase"/>
</dbReference>
<dbReference type="InterPro" id="IPR051531">
    <property type="entry name" value="N-acetyltransferase"/>
</dbReference>
<dbReference type="Gene3D" id="3.40.630.30">
    <property type="match status" value="1"/>
</dbReference>
<feature type="domain" description="N-acetyltransferase" evidence="1">
    <location>
        <begin position="9"/>
        <end position="171"/>
    </location>
</feature>
<dbReference type="OrthoDB" id="9798081at2"/>
<reference evidence="2 3" key="1">
    <citation type="submission" date="2016-12" db="EMBL/GenBank/DDBJ databases">
        <title>The whole genome sequencing and assembly of Lactobacillus alimentarius DSM 20249T strain.</title>
        <authorList>
            <person name="Lee Y.-J."/>
            <person name="Yi H."/>
            <person name="Bahn Y.-S."/>
            <person name="Kim J.F."/>
            <person name="Lee D.-W."/>
        </authorList>
    </citation>
    <scope>NUCLEOTIDE SEQUENCE [LARGE SCALE GENOMIC DNA]</scope>
    <source>
        <strain evidence="2 3">DSM 20249</strain>
    </source>
</reference>
<name>A0A2K9HNQ4_9LACO</name>
<evidence type="ECO:0000259" key="1">
    <source>
        <dbReference type="PROSITE" id="PS51186"/>
    </source>
</evidence>
<evidence type="ECO:0000313" key="2">
    <source>
        <dbReference type="EMBL" id="AUI71883.1"/>
    </source>
</evidence>
<dbReference type="AlphaFoldDB" id="A0A2K9HNQ4"/>
<dbReference type="EMBL" id="CP018867">
    <property type="protein sequence ID" value="AUI71883.1"/>
    <property type="molecule type" value="Genomic_DNA"/>
</dbReference>
<dbReference type="Proteomes" id="UP000234653">
    <property type="component" value="Chromosome"/>
</dbReference>
<keyword evidence="2" id="KW-0808">Transferase</keyword>
<dbReference type="RefSeq" id="WP_057738240.1">
    <property type="nucleotide sequence ID" value="NZ_AZDQ01000016.1"/>
</dbReference>